<evidence type="ECO:0000256" key="1">
    <source>
        <dbReference type="ARBA" id="ARBA00004948"/>
    </source>
</evidence>
<dbReference type="EMBL" id="CP090958">
    <property type="protein sequence ID" value="WGW10437.1"/>
    <property type="molecule type" value="Genomic_DNA"/>
</dbReference>
<dbReference type="InterPro" id="IPR004305">
    <property type="entry name" value="Thiaminase-2/PQQC"/>
</dbReference>
<dbReference type="RefSeq" id="WP_349637216.1">
    <property type="nucleotide sequence ID" value="NZ_CP090958.1"/>
</dbReference>
<dbReference type="InterPro" id="IPR050967">
    <property type="entry name" value="Thiamine_Salvage_TenA"/>
</dbReference>
<keyword evidence="5" id="KW-1185">Reference proteome</keyword>
<name>A0ABY8QN80_9MICO</name>
<evidence type="ECO:0000259" key="3">
    <source>
        <dbReference type="Pfam" id="PF03070"/>
    </source>
</evidence>
<dbReference type="SUPFAM" id="SSF48613">
    <property type="entry name" value="Heme oxygenase-like"/>
    <property type="match status" value="1"/>
</dbReference>
<feature type="domain" description="Thiaminase-2/PQQC" evidence="3">
    <location>
        <begin position="32"/>
        <end position="239"/>
    </location>
</feature>
<comment type="pathway">
    <text evidence="1">Cofactor biosynthesis; thiamine diphosphate biosynthesis.</text>
</comment>
<sequence>MSTVLHPGTSRPAPATNPADDSELPLRAVLWADTAEIFDQILAHPFIAGLGDGSLDPVRFGSYLAQDSLYLGKYAQALAALAGRAPDSEGIRIFASGAVGALAEESGLHQELLDQLLPRLGDARPGDLPASPTTVAYTDFLLKSAGSGSFAEALGAVLPCYWIYAEVGAAMQRASSPDPLFARWIDTYAAPEFAGLVEQVLGYADTWARDAGERERLALRKAYFRGAQFEWMFWDAAWRLERWPVGAEGIIARSTASVAE</sequence>
<feature type="region of interest" description="Disordered" evidence="2">
    <location>
        <begin position="1"/>
        <end position="20"/>
    </location>
</feature>
<reference evidence="4 5" key="1">
    <citation type="submission" date="2023-05" db="EMBL/GenBank/DDBJ databases">
        <title>Lithophilousrod everest ZFBP1038 complete genpme.</title>
        <authorList>
            <person name="Tian M."/>
        </authorList>
    </citation>
    <scope>NUCLEOTIDE SEQUENCE [LARGE SCALE GENOMIC DNA]</scope>
    <source>
        <strain evidence="4 5">ZFBP1038</strain>
    </source>
</reference>
<accession>A0ABY8QN80</accession>
<organism evidence="4 5">
    <name type="scientific">Saxibacter everestensis</name>
    <dbReference type="NCBI Taxonomy" id="2909229"/>
    <lineage>
        <taxon>Bacteria</taxon>
        <taxon>Bacillati</taxon>
        <taxon>Actinomycetota</taxon>
        <taxon>Actinomycetes</taxon>
        <taxon>Micrococcales</taxon>
        <taxon>Brevibacteriaceae</taxon>
        <taxon>Saxibacter</taxon>
    </lineage>
</organism>
<evidence type="ECO:0000256" key="2">
    <source>
        <dbReference type="SAM" id="MobiDB-lite"/>
    </source>
</evidence>
<dbReference type="Gene3D" id="1.20.910.10">
    <property type="entry name" value="Heme oxygenase-like"/>
    <property type="match status" value="1"/>
</dbReference>
<dbReference type="Proteomes" id="UP001209083">
    <property type="component" value="Chromosome"/>
</dbReference>
<gene>
    <name evidence="4" type="ORF">LWF01_09760</name>
</gene>
<evidence type="ECO:0000313" key="5">
    <source>
        <dbReference type="Proteomes" id="UP001209083"/>
    </source>
</evidence>
<dbReference type="Pfam" id="PF03070">
    <property type="entry name" value="TENA_THI-4"/>
    <property type="match status" value="1"/>
</dbReference>
<dbReference type="PANTHER" id="PTHR43198:SF2">
    <property type="entry name" value="SI:CH1073-67J19.1-RELATED"/>
    <property type="match status" value="1"/>
</dbReference>
<protein>
    <submittedName>
        <fullName evidence="4">TenA family protein</fullName>
    </submittedName>
</protein>
<dbReference type="PANTHER" id="PTHR43198">
    <property type="entry name" value="BIFUNCTIONAL TH2 PROTEIN"/>
    <property type="match status" value="1"/>
</dbReference>
<dbReference type="InterPro" id="IPR016084">
    <property type="entry name" value="Haem_Oase-like_multi-hlx"/>
</dbReference>
<dbReference type="CDD" id="cd19365">
    <property type="entry name" value="TenA_C-like"/>
    <property type="match status" value="1"/>
</dbReference>
<evidence type="ECO:0000313" key="4">
    <source>
        <dbReference type="EMBL" id="WGW10437.1"/>
    </source>
</evidence>
<proteinExistence type="predicted"/>